<evidence type="ECO:0000256" key="1">
    <source>
        <dbReference type="SAM" id="MobiDB-lite"/>
    </source>
</evidence>
<feature type="region of interest" description="Disordered" evidence="1">
    <location>
        <begin position="22"/>
        <end position="45"/>
    </location>
</feature>
<reference evidence="2 3" key="1">
    <citation type="journal article" date="2016" name="Genome Announc.">
        <title>Genome Sequence of Madurella mycetomatis mm55, Isolated from a Human Mycetoma Case in Sudan.</title>
        <authorList>
            <person name="Smit S."/>
            <person name="Derks M.F."/>
            <person name="Bervoets S."/>
            <person name="Fahal A."/>
            <person name="van Leeuwen W."/>
            <person name="van Belkum A."/>
            <person name="van de Sande W.W."/>
        </authorList>
    </citation>
    <scope>NUCLEOTIDE SEQUENCE [LARGE SCALE GENOMIC DNA]</scope>
    <source>
        <strain evidence="3">mm55</strain>
    </source>
</reference>
<sequence>MKVPRASLRALYAKPARNAGSQQFLSRSASRTQQSVSGQQSTSHPAEIEVLRAQIRSDLAIHVEEVDYKLRDFTRDVDHKLSDFMKDMDHRLSDFTKDMDHKLSDFTKDVILMIQDSATKTQQKCLWQLAFTIGY</sequence>
<dbReference type="VEuPathDB" id="FungiDB:MMYC01_204275"/>
<dbReference type="EMBL" id="LCTW02000131">
    <property type="protein sequence ID" value="KXX78161.1"/>
    <property type="molecule type" value="Genomic_DNA"/>
</dbReference>
<gene>
    <name evidence="2" type="ORF">MMYC01_204275</name>
</gene>
<dbReference type="SUPFAM" id="SSF47162">
    <property type="entry name" value="Apolipoprotein"/>
    <property type="match status" value="1"/>
</dbReference>
<dbReference type="Gene3D" id="1.20.120.20">
    <property type="entry name" value="Apolipoprotein"/>
    <property type="match status" value="1"/>
</dbReference>
<dbReference type="Proteomes" id="UP000078237">
    <property type="component" value="Unassembled WGS sequence"/>
</dbReference>
<evidence type="ECO:0000313" key="3">
    <source>
        <dbReference type="Proteomes" id="UP000078237"/>
    </source>
</evidence>
<dbReference type="AlphaFoldDB" id="A0A175W404"/>
<proteinExistence type="predicted"/>
<keyword evidence="3" id="KW-1185">Reference proteome</keyword>
<name>A0A175W404_9PEZI</name>
<comment type="caution">
    <text evidence="2">The sequence shown here is derived from an EMBL/GenBank/DDBJ whole genome shotgun (WGS) entry which is preliminary data.</text>
</comment>
<accession>A0A175W404</accession>
<organism evidence="2 3">
    <name type="scientific">Madurella mycetomatis</name>
    <dbReference type="NCBI Taxonomy" id="100816"/>
    <lineage>
        <taxon>Eukaryota</taxon>
        <taxon>Fungi</taxon>
        <taxon>Dikarya</taxon>
        <taxon>Ascomycota</taxon>
        <taxon>Pezizomycotina</taxon>
        <taxon>Sordariomycetes</taxon>
        <taxon>Sordariomycetidae</taxon>
        <taxon>Sordariales</taxon>
        <taxon>Sordariales incertae sedis</taxon>
        <taxon>Madurella</taxon>
    </lineage>
</organism>
<evidence type="ECO:0000313" key="2">
    <source>
        <dbReference type="EMBL" id="KXX78161.1"/>
    </source>
</evidence>
<feature type="compositionally biased region" description="Low complexity" evidence="1">
    <location>
        <begin position="30"/>
        <end position="43"/>
    </location>
</feature>
<protein>
    <submittedName>
        <fullName evidence="2">Uncharacterized protein</fullName>
    </submittedName>
</protein>